<evidence type="ECO:0000256" key="2">
    <source>
        <dbReference type="ARBA" id="ARBA00022898"/>
    </source>
</evidence>
<proteinExistence type="predicted"/>
<evidence type="ECO:0000313" key="6">
    <source>
        <dbReference type="Proteomes" id="UP001180840"/>
    </source>
</evidence>
<dbReference type="RefSeq" id="WP_290194978.1">
    <property type="nucleotide sequence ID" value="NZ_CP047654.1"/>
</dbReference>
<accession>A0ABU1ZY32</accession>
<gene>
    <name evidence="5" type="ORF">J2S39_001515</name>
</gene>
<feature type="region of interest" description="Disordered" evidence="3">
    <location>
        <begin position="404"/>
        <end position="431"/>
    </location>
</feature>
<dbReference type="SUPFAM" id="SSF50621">
    <property type="entry name" value="Alanine racemase C-terminal domain-like"/>
    <property type="match status" value="1"/>
</dbReference>
<dbReference type="PANTHER" id="PTHR43727:SF3">
    <property type="entry name" value="GROUP IV DECARBOXYLASE"/>
    <property type="match status" value="1"/>
</dbReference>
<comment type="caution">
    <text evidence="5">The sequence shown here is derived from an EMBL/GenBank/DDBJ whole genome shotgun (WGS) entry which is preliminary data.</text>
</comment>
<evidence type="ECO:0000259" key="4">
    <source>
        <dbReference type="Pfam" id="PF02784"/>
    </source>
</evidence>
<keyword evidence="5" id="KW-0456">Lyase</keyword>
<dbReference type="EMBL" id="JAVDXZ010000001">
    <property type="protein sequence ID" value="MDR7329839.1"/>
    <property type="molecule type" value="Genomic_DNA"/>
</dbReference>
<dbReference type="GO" id="GO:0008836">
    <property type="term" value="F:diaminopimelate decarboxylase activity"/>
    <property type="evidence" value="ECO:0007669"/>
    <property type="project" value="UniProtKB-EC"/>
</dbReference>
<dbReference type="Gene3D" id="2.40.37.10">
    <property type="entry name" value="Lyase, Ornithine Decarboxylase, Chain A, domain 1"/>
    <property type="match status" value="1"/>
</dbReference>
<name>A0ABU1ZY32_9CORY</name>
<dbReference type="Pfam" id="PF02784">
    <property type="entry name" value="Orn_Arg_deC_N"/>
    <property type="match status" value="1"/>
</dbReference>
<dbReference type="InterPro" id="IPR029066">
    <property type="entry name" value="PLP-binding_barrel"/>
</dbReference>
<evidence type="ECO:0000256" key="1">
    <source>
        <dbReference type="ARBA" id="ARBA00001933"/>
    </source>
</evidence>
<keyword evidence="6" id="KW-1185">Reference proteome</keyword>
<dbReference type="InterPro" id="IPR022644">
    <property type="entry name" value="De-COase2_N"/>
</dbReference>
<dbReference type="InterPro" id="IPR009006">
    <property type="entry name" value="Ala_racemase/Decarboxylase_C"/>
</dbReference>
<evidence type="ECO:0000256" key="3">
    <source>
        <dbReference type="SAM" id="MobiDB-lite"/>
    </source>
</evidence>
<sequence>MSFPTNSPAHPQTPAFVVDKPLLDDLRISFQSAMAAHWPNSILGYSFKTNALPWLVAYYRDHGAWAEVVSDTEYELAVALSFAPDRIVFNGPAKSRDLLRFALTCGSLVNLDSKREVTWAAEIARENPDREFRVGLRVNYDLARMVPGELISEDNVARFGFNLDNGEFDAAAAELTEAGVRIAGLHMHNNSKSKSLDVYRAAARVAAEIVAGRNLTPDWIDIGGGFFGGVNAEPSFDDYFRVIREELVKAVDPEETTLVVEPGGCLVAVPFEYHATVVDVKNVDDTRFVVIDGSRTDTDPLFRRTRPYEMTIESASTHTLPAQKLVGATLTEFDRVTTLHDEPELRVGDRLTFHKLGAYTLPFKGLFIDYLPNVYVRAADGGLTQVRRKWGVTQFLQNNLWSRGDGQLRGPDGYDDTVTPEPLTDPSAVIA</sequence>
<dbReference type="Gene3D" id="3.20.20.10">
    <property type="entry name" value="Alanine racemase"/>
    <property type="match status" value="1"/>
</dbReference>
<organism evidence="5 6">
    <name type="scientific">Corynebacterium guangdongense</name>
    <dbReference type="NCBI Taxonomy" id="1783348"/>
    <lineage>
        <taxon>Bacteria</taxon>
        <taxon>Bacillati</taxon>
        <taxon>Actinomycetota</taxon>
        <taxon>Actinomycetes</taxon>
        <taxon>Mycobacteriales</taxon>
        <taxon>Corynebacteriaceae</taxon>
        <taxon>Corynebacterium</taxon>
    </lineage>
</organism>
<dbReference type="Proteomes" id="UP001180840">
    <property type="component" value="Unassembled WGS sequence"/>
</dbReference>
<keyword evidence="2" id="KW-0663">Pyridoxal phosphate</keyword>
<feature type="domain" description="Orn/DAP/Arg decarboxylase 2 N-terminal" evidence="4">
    <location>
        <begin position="34"/>
        <end position="268"/>
    </location>
</feature>
<dbReference type="SUPFAM" id="SSF51419">
    <property type="entry name" value="PLP-binding barrel"/>
    <property type="match status" value="1"/>
</dbReference>
<comment type="cofactor">
    <cofactor evidence="1">
        <name>pyridoxal 5'-phosphate</name>
        <dbReference type="ChEBI" id="CHEBI:597326"/>
    </cofactor>
</comment>
<dbReference type="EC" id="4.1.1.20" evidence="5"/>
<protein>
    <submittedName>
        <fullName evidence="5">Diaminopimelate decarboxylase</fullName>
        <ecNumber evidence="5">4.1.1.20</ecNumber>
    </submittedName>
</protein>
<evidence type="ECO:0000313" key="5">
    <source>
        <dbReference type="EMBL" id="MDR7329839.1"/>
    </source>
</evidence>
<dbReference type="PANTHER" id="PTHR43727">
    <property type="entry name" value="DIAMINOPIMELATE DECARBOXYLASE"/>
    <property type="match status" value="1"/>
</dbReference>
<reference evidence="5" key="1">
    <citation type="submission" date="2023-07" db="EMBL/GenBank/DDBJ databases">
        <title>Sequencing the genomes of 1000 actinobacteria strains.</title>
        <authorList>
            <person name="Klenk H.-P."/>
        </authorList>
    </citation>
    <scope>NUCLEOTIDE SEQUENCE</scope>
    <source>
        <strain evidence="5">DSM 107476</strain>
    </source>
</reference>